<dbReference type="EMBL" id="CP000573">
    <property type="protein sequence ID" value="ABN94454.1"/>
    <property type="molecule type" value="Genomic_DNA"/>
</dbReference>
<dbReference type="HOGENOM" id="CLU_3181193_0_0_4"/>
<feature type="compositionally biased region" description="Basic and acidic residues" evidence="1">
    <location>
        <begin position="15"/>
        <end position="31"/>
    </location>
</feature>
<protein>
    <submittedName>
        <fullName evidence="2">Uncharacterized protein</fullName>
    </submittedName>
</protein>
<feature type="compositionally biased region" description="Polar residues" evidence="1">
    <location>
        <begin position="34"/>
        <end position="46"/>
    </location>
</feature>
<proteinExistence type="predicted"/>
<reference evidence="3" key="1">
    <citation type="submission" date="2007-02" db="EMBL/GenBank/DDBJ databases">
        <authorList>
            <person name="DeShazer D."/>
            <person name="Woods D.E."/>
            <person name="Nierman W.C."/>
        </authorList>
    </citation>
    <scope>NUCLEOTIDE SEQUENCE [LARGE SCALE GENOMIC DNA]</scope>
    <source>
        <strain evidence="3">1106a</strain>
    </source>
</reference>
<feature type="region of interest" description="Disordered" evidence="1">
    <location>
        <begin position="1"/>
        <end position="46"/>
    </location>
</feature>
<sequence>MDKRCGDPVGGGAESGERRPTERAPCRDAGHRSASATVYPTYSTKA</sequence>
<dbReference type="KEGG" id="bpl:BURPS1106A_A0862"/>
<dbReference type="AlphaFoldDB" id="A3P3I8"/>
<dbReference type="Proteomes" id="UP000006738">
    <property type="component" value="Chromosome II"/>
</dbReference>
<evidence type="ECO:0000313" key="3">
    <source>
        <dbReference type="Proteomes" id="UP000006738"/>
    </source>
</evidence>
<organism evidence="2 3">
    <name type="scientific">Burkholderia pseudomallei (strain 1106a)</name>
    <dbReference type="NCBI Taxonomy" id="357348"/>
    <lineage>
        <taxon>Bacteria</taxon>
        <taxon>Pseudomonadati</taxon>
        <taxon>Pseudomonadota</taxon>
        <taxon>Betaproteobacteria</taxon>
        <taxon>Burkholderiales</taxon>
        <taxon>Burkholderiaceae</taxon>
        <taxon>Burkholderia</taxon>
        <taxon>pseudomallei group</taxon>
    </lineage>
</organism>
<accession>A3P3I8</accession>
<name>A3P3I8_BURP0</name>
<evidence type="ECO:0000313" key="2">
    <source>
        <dbReference type="EMBL" id="ABN94454.1"/>
    </source>
</evidence>
<gene>
    <name evidence="2" type="ordered locus">BURPS1106A_A0862</name>
</gene>
<evidence type="ECO:0000256" key="1">
    <source>
        <dbReference type="SAM" id="MobiDB-lite"/>
    </source>
</evidence>